<comment type="caution">
    <text evidence="11">The sequence shown here is derived from an EMBL/GenBank/DDBJ whole genome shotgun (WGS) entry which is preliminary data.</text>
</comment>
<dbReference type="EMBL" id="JAQQAF010000009">
    <property type="protein sequence ID" value="KAJ8458454.1"/>
    <property type="molecule type" value="Genomic_DNA"/>
</dbReference>
<keyword evidence="5 7" id="KW-0505">Motor protein</keyword>
<dbReference type="PANTHER" id="PTHR37739:SF16">
    <property type="entry name" value="KINESIN-LIKE PROTEIN"/>
    <property type="match status" value="1"/>
</dbReference>
<dbReference type="SUPFAM" id="SSF52540">
    <property type="entry name" value="P-loop containing nucleoside triphosphate hydrolases"/>
    <property type="match status" value="1"/>
</dbReference>
<evidence type="ECO:0000256" key="8">
    <source>
        <dbReference type="SAM" id="Coils"/>
    </source>
</evidence>
<evidence type="ECO:0000256" key="2">
    <source>
        <dbReference type="ARBA" id="ARBA00022741"/>
    </source>
</evidence>
<dbReference type="SMART" id="SM00129">
    <property type="entry name" value="KISc"/>
    <property type="match status" value="1"/>
</dbReference>
<comment type="similarity">
    <text evidence="6">Belongs to the TRAFAC class myosin-kinesin ATPase superfamily. Kinesin family. KIN-12 subfamily.</text>
</comment>
<evidence type="ECO:0000256" key="3">
    <source>
        <dbReference type="ARBA" id="ARBA00022840"/>
    </source>
</evidence>
<dbReference type="GO" id="GO:0005524">
    <property type="term" value="F:ATP binding"/>
    <property type="evidence" value="ECO:0007669"/>
    <property type="project" value="UniProtKB-UniRule"/>
</dbReference>
<keyword evidence="3 7" id="KW-0067">ATP-binding</keyword>
<dbReference type="AlphaFoldDB" id="A0AAV8PJ11"/>
<name>A0AAV8PJ11_ENSVE</name>
<accession>A0AAV8PJ11</accession>
<dbReference type="PROSITE" id="PS50067">
    <property type="entry name" value="KINESIN_MOTOR_2"/>
    <property type="match status" value="1"/>
</dbReference>
<feature type="coiled-coil region" evidence="8">
    <location>
        <begin position="1086"/>
        <end position="1169"/>
    </location>
</feature>
<organism evidence="11 12">
    <name type="scientific">Ensete ventricosum</name>
    <name type="common">Abyssinian banana</name>
    <name type="synonym">Musa ensete</name>
    <dbReference type="NCBI Taxonomy" id="4639"/>
    <lineage>
        <taxon>Eukaryota</taxon>
        <taxon>Viridiplantae</taxon>
        <taxon>Streptophyta</taxon>
        <taxon>Embryophyta</taxon>
        <taxon>Tracheophyta</taxon>
        <taxon>Spermatophyta</taxon>
        <taxon>Magnoliopsida</taxon>
        <taxon>Liliopsida</taxon>
        <taxon>Zingiberales</taxon>
        <taxon>Musaceae</taxon>
        <taxon>Ensete</taxon>
    </lineage>
</organism>
<feature type="binding site" evidence="7">
    <location>
        <begin position="178"/>
        <end position="185"/>
    </location>
    <ligand>
        <name>ATP</name>
        <dbReference type="ChEBI" id="CHEBI:30616"/>
    </ligand>
</feature>
<feature type="coiled-coil region" evidence="8">
    <location>
        <begin position="426"/>
        <end position="453"/>
    </location>
</feature>
<dbReference type="GO" id="GO:0005874">
    <property type="term" value="C:microtubule"/>
    <property type="evidence" value="ECO:0007669"/>
    <property type="project" value="UniProtKB-KW"/>
</dbReference>
<dbReference type="PROSITE" id="PS00411">
    <property type="entry name" value="KINESIN_MOTOR_1"/>
    <property type="match status" value="1"/>
</dbReference>
<dbReference type="GO" id="GO:0007018">
    <property type="term" value="P:microtubule-based movement"/>
    <property type="evidence" value="ECO:0007669"/>
    <property type="project" value="InterPro"/>
</dbReference>
<dbReference type="InterPro" id="IPR044986">
    <property type="entry name" value="KIF15/KIN-12"/>
</dbReference>
<protein>
    <recommendedName>
        <fullName evidence="10">Kinesin motor domain-containing protein</fullName>
    </recommendedName>
</protein>
<evidence type="ECO:0000256" key="6">
    <source>
        <dbReference type="ARBA" id="ARBA00034488"/>
    </source>
</evidence>
<keyword evidence="12" id="KW-1185">Reference proteome</keyword>
<gene>
    <name evidence="11" type="ORF">OPV22_031380</name>
</gene>
<evidence type="ECO:0000256" key="9">
    <source>
        <dbReference type="SAM" id="MobiDB-lite"/>
    </source>
</evidence>
<feature type="compositionally biased region" description="Basic and acidic residues" evidence="9">
    <location>
        <begin position="1183"/>
        <end position="1213"/>
    </location>
</feature>
<dbReference type="InterPro" id="IPR019821">
    <property type="entry name" value="Kinesin_motor_CS"/>
</dbReference>
<dbReference type="Pfam" id="PF00225">
    <property type="entry name" value="Kinesin"/>
    <property type="match status" value="1"/>
</dbReference>
<evidence type="ECO:0000313" key="12">
    <source>
        <dbReference type="Proteomes" id="UP001222027"/>
    </source>
</evidence>
<evidence type="ECO:0000256" key="5">
    <source>
        <dbReference type="ARBA" id="ARBA00023175"/>
    </source>
</evidence>
<feature type="region of interest" description="Disordered" evidence="9">
    <location>
        <begin position="600"/>
        <end position="654"/>
    </location>
</feature>
<keyword evidence="1" id="KW-0493">Microtubule</keyword>
<feature type="coiled-coil region" evidence="8">
    <location>
        <begin position="996"/>
        <end position="1034"/>
    </location>
</feature>
<dbReference type="InterPro" id="IPR027417">
    <property type="entry name" value="P-loop_NTPase"/>
</dbReference>
<dbReference type="Gene3D" id="3.40.850.10">
    <property type="entry name" value="Kinesin motor domain"/>
    <property type="match status" value="1"/>
</dbReference>
<dbReference type="PRINTS" id="PR00380">
    <property type="entry name" value="KINESINHEAVY"/>
</dbReference>
<feature type="region of interest" description="Disordered" evidence="9">
    <location>
        <begin position="1181"/>
        <end position="1213"/>
    </location>
</feature>
<evidence type="ECO:0000313" key="11">
    <source>
        <dbReference type="EMBL" id="KAJ8458454.1"/>
    </source>
</evidence>
<feature type="domain" description="Kinesin motor" evidence="10">
    <location>
        <begin position="103"/>
        <end position="419"/>
    </location>
</feature>
<dbReference type="PANTHER" id="PTHR37739">
    <property type="entry name" value="KINESIN-LIKE PROTEIN KIN-12D"/>
    <property type="match status" value="1"/>
</dbReference>
<evidence type="ECO:0000259" key="10">
    <source>
        <dbReference type="PROSITE" id="PS50067"/>
    </source>
</evidence>
<proteinExistence type="inferred from homology"/>
<keyword evidence="4 8" id="KW-0175">Coiled coil</keyword>
<dbReference type="GO" id="GO:0008017">
    <property type="term" value="F:microtubule binding"/>
    <property type="evidence" value="ECO:0007669"/>
    <property type="project" value="InterPro"/>
</dbReference>
<dbReference type="Proteomes" id="UP001222027">
    <property type="component" value="Unassembled WGS sequence"/>
</dbReference>
<keyword evidence="2 7" id="KW-0547">Nucleotide-binding</keyword>
<sequence>MKAFTSPRSARVPPSETLTPSSHKQRPPRIPKENVDPCPAPPDRSPFRSHAPAGKPLSAKNRSPLPPRPPLASKHSANPLKRKLSLETIAENGVPPSSAPDSGVQVIVRLRPPGKQEEEADLIVEKASVNSFSILDHTFTFDSVADIRSTQEDIFRLVGLPLVENCLAGFNSSIFAYGQTGSGKTYTMWGPPSVMSEGASSSTDRGLTPRVFERLFSRIDEIYNEQITDLLEPTQRNLQIREDVRTGVYVDYLTEEYVSTMKDVNNLLLKGLANRRTGATSINVESSRSHCVFTCIIESRSKSVTDGLVSLKTSRINLVDLAGSERQKQTGAGGERLKEAGNINRSLSQLGNLINILAEVSQSGKQRHIPYRDSKLTFLLQESLGGNAKLAMICAISPSRSCKNETLSTLRFAQRAKAIRNKAVVNEIMQDDVNVLREQIRLLKDELLRMKSNGSSDNNGGYSTGWNARRSLHILKMSLTRPTPLPIVKDDSDEEMEIDENDVEMPCVQAASQVSRVDRLSADLMVSKENDFEVRETGSCQVSAKSDGKAITSIGDDLDSQLDANCEVIMHDEKIHVLPDSELPTERKSSVENGQIMLADPLHNSDLSPNTISSPSNLSTEPCHTSPVLQSPTLSSSPIVDTSTSRKSLRTSLSMSASQKNILENVKSSSGAVNASTEALSLDASLSQIKKSSLKPTEHLTASLQHGRQVIDNWQQNSVLRRSSFRFSVRTTEGKPIIPVNKVDVGIQALEELEDLPNICSYCKNAISEDENKDVNRSKDLQPVPVDGLIPTEKLKMHVPKAVEQVLAGSIRREMALEDHSAKQAAEIMQLKRLVQQYKYERECNAMIAQTHEDKISRLERLMDGILPTEEFMEEEFIALVNEHKLLREKYENDPEVSQVNIELKRVQDELDGYRNFFDMGERDVLMEEIQDLRSQLQYYMESSSAESTKKPCSLLQLTHQGRLSTTTELDEISAANKDEVEKGSWIERESNSCLVEELKLALEASRSVAEKLTLELESEKKCAEELKEALQTAMQGHTRILEQYAELQEKHTALLLRNRKISNDIDNVMEAAAGVGVKDAESKFIKSLATEISVLKSERERERQQWRDENKALQTQLRDTAEALQAAGELLVRLKEAEETAAIAEKRALLAEKETEKANKEIDSLKKNHDREIILLKQKSRSSKEALERTEFDDSEASKSDGGKSEQRWTEDFEPFCKRGDTELSMDTDPNSWFAGYDRCNI</sequence>
<dbReference type="InterPro" id="IPR001752">
    <property type="entry name" value="Kinesin_motor_dom"/>
</dbReference>
<feature type="compositionally biased region" description="Polar residues" evidence="9">
    <location>
        <begin position="605"/>
        <end position="641"/>
    </location>
</feature>
<evidence type="ECO:0000256" key="7">
    <source>
        <dbReference type="PROSITE-ProRule" id="PRU00283"/>
    </source>
</evidence>
<feature type="compositionally biased region" description="Low complexity" evidence="9">
    <location>
        <begin position="642"/>
        <end position="654"/>
    </location>
</feature>
<dbReference type="InterPro" id="IPR036961">
    <property type="entry name" value="Kinesin_motor_dom_sf"/>
</dbReference>
<reference evidence="11 12" key="1">
    <citation type="submission" date="2022-12" db="EMBL/GenBank/DDBJ databases">
        <title>Chromosome-scale assembly of the Ensete ventricosum genome.</title>
        <authorList>
            <person name="Dussert Y."/>
            <person name="Stocks J."/>
            <person name="Wendawek A."/>
            <person name="Woldeyes F."/>
            <person name="Nichols R.A."/>
            <person name="Borrell J.S."/>
        </authorList>
    </citation>
    <scope>NUCLEOTIDE SEQUENCE [LARGE SCALE GENOMIC DNA]</scope>
    <source>
        <strain evidence="12">cv. Maze</strain>
        <tissue evidence="11">Seeds</tissue>
    </source>
</reference>
<evidence type="ECO:0000256" key="1">
    <source>
        <dbReference type="ARBA" id="ARBA00022701"/>
    </source>
</evidence>
<evidence type="ECO:0000256" key="4">
    <source>
        <dbReference type="ARBA" id="ARBA00023054"/>
    </source>
</evidence>
<dbReference type="GO" id="GO:0003777">
    <property type="term" value="F:microtubule motor activity"/>
    <property type="evidence" value="ECO:0007669"/>
    <property type="project" value="InterPro"/>
</dbReference>
<feature type="region of interest" description="Disordered" evidence="9">
    <location>
        <begin position="1"/>
        <end position="78"/>
    </location>
</feature>